<evidence type="ECO:0000313" key="3">
    <source>
        <dbReference type="EMBL" id="MDN4507784.1"/>
    </source>
</evidence>
<keyword evidence="4" id="KW-1185">Reference proteome</keyword>
<evidence type="ECO:0000259" key="2">
    <source>
        <dbReference type="Pfam" id="PF08751"/>
    </source>
</evidence>
<proteinExistence type="predicted"/>
<gene>
    <name evidence="3" type="primary">mobF</name>
    <name evidence="3" type="ORF">QYF62_17270</name>
</gene>
<feature type="region of interest" description="Disordered" evidence="1">
    <location>
        <begin position="1123"/>
        <end position="1178"/>
    </location>
</feature>
<evidence type="ECO:0000256" key="1">
    <source>
        <dbReference type="SAM" id="MobiDB-lite"/>
    </source>
</evidence>
<dbReference type="CDD" id="cd18809">
    <property type="entry name" value="SF1_C_RecD"/>
    <property type="match status" value="1"/>
</dbReference>
<reference evidence="3 4" key="1">
    <citation type="submission" date="2023-07" db="EMBL/GenBank/DDBJ databases">
        <title>Strategy for survival of the halotoleranting strain Dietzia MX2 from the Yakshinskoe mineral salts deposit.</title>
        <authorList>
            <person name="Kharitonova M.A."/>
            <person name="Kupriyanova-Ashina F.G."/>
            <person name="Shakirov T.R."/>
            <person name="Vafina M.S."/>
            <person name="Ilinskaya O.N."/>
        </authorList>
    </citation>
    <scope>NUCLEOTIDE SEQUENCE [LARGE SCALE GENOMIC DNA]</scope>
    <source>
        <strain evidence="3 4">MX2</strain>
    </source>
</reference>
<dbReference type="Gene3D" id="3.40.50.300">
    <property type="entry name" value="P-loop containing nucleotide triphosphate hydrolases"/>
    <property type="match status" value="2"/>
</dbReference>
<dbReference type="Proteomes" id="UP001172702">
    <property type="component" value="Unassembled WGS sequence"/>
</dbReference>
<dbReference type="InterPro" id="IPR014862">
    <property type="entry name" value="TrwC"/>
</dbReference>
<feature type="domain" description="TrwC relaxase" evidence="2">
    <location>
        <begin position="9"/>
        <end position="400"/>
    </location>
</feature>
<dbReference type="RefSeq" id="WP_228549013.1">
    <property type="nucleotide sequence ID" value="NZ_JAUHTB010000038.1"/>
</dbReference>
<dbReference type="EMBL" id="JAUHTB010000038">
    <property type="protein sequence ID" value="MDN4507784.1"/>
    <property type="molecule type" value="Genomic_DNA"/>
</dbReference>
<evidence type="ECO:0000313" key="4">
    <source>
        <dbReference type="Proteomes" id="UP001172702"/>
    </source>
</evidence>
<dbReference type="InterPro" id="IPR027417">
    <property type="entry name" value="P-loop_NTPase"/>
</dbReference>
<dbReference type="NCBIfam" id="NF041492">
    <property type="entry name" value="MobF"/>
    <property type="match status" value="1"/>
</dbReference>
<sequence>MMSLRAVHAGTGYQYLLRSVATHDADPQGQSLSDYYAAKGTPPGRWIGSGLTGLASENAISGSVVTEAQMAALYGEGLHPDTDDLMESGTPLSACKLGRSYSLYASGVPVLAAIDAAEKAFVSGEGRRPTTDEKGQIAESVGRGFYTEQFGYDHASGRDVIAWVNRERDKVRQAVAGFDFTFSPVKSVSVWWAMADEHTASHIAALHHEAVAEALTWAENNAVYTRVGTNGIEQVSTGGIVASEFTHFDTRGGDPDLHSHVLIANKVQGPDGRWRTLDSRAIHQMHQAISARYDAVLHDLITRRMGARFVAHYPHRDKAPIWEVAGIDRRLIDAFSSRRTLARPVYDRLVTEYVQANGRQPSQRAAYALWQKAILDTRDAKKPAQSLDEHRQTWHKVAAERIGQDALAAMLSGVRGAGAEQDRPLYSGSEHATDVATKAVRAVTSQRAQFRQSHVDTAVSTVLKGYRFASAGDLEQAHSQVMEEAMGAHVVALTPPEMLDLPEALTGESGAGVDRHANSRKYTTAAVLEAETLTLEAATTPVAVFASGADIEQALARHELEHGWALNAGQAAMARHLLTSGTLVAAGVGPAGTGKTASMKLLAQTWQDSGRGVIGLAPSAAAASILSDEIGATSHTIDSVTFTWRGLHPNQPEKTLSALPIKIAPGDMLLVDEAGMSSTENLAALTEIATESGAVVRLIGDPKQLAAVETGGLFGEVARTPGTPELREVMRMGSDTEQAAATLSLREGNPDALALYSQRGWITGGTREQMLTEAVEAYLTDTGAGRNSLIIASRNTDVDTLNEIIRSGRITAGIVDASCETRVARGDTIGVGDTVIARKNAKLYTEDRKYLGRVINGQLFTVTGLTGDGSVAVQDINTDEQMLVPGSYAQDNIHLGYASTIHRAQGATVETTHAVVDTSVDRAGLYVAMTRGKQENRAYAVCEPVVDFVAEDAHMHSAGDRDAPTASEVLATILRRDTHQASATAALREEMDHATDPARLEALYRHGVDLAADAFTSATLAEYTDALPRLYSRQLEADPDQYAAIAQAWTDAAKAGRDPREHWTQATANLETADSPGAVIAHRLRHVTAAGQDRSALPTPPPATATGDAELAAWLTATHDELTTSPDEDTAQAPSVDVDDFTASYLDHRAAEEESGPDTHSTTGSPWGPTTDSSPDLW</sequence>
<name>A0ABT8H5N6_9ACTN</name>
<feature type="compositionally biased region" description="Polar residues" evidence="1">
    <location>
        <begin position="1158"/>
        <end position="1178"/>
    </location>
</feature>
<dbReference type="SUPFAM" id="SSF55464">
    <property type="entry name" value="Origin of replication-binding domain, RBD-like"/>
    <property type="match status" value="1"/>
</dbReference>
<dbReference type="Pfam" id="PF13604">
    <property type="entry name" value="AAA_30"/>
    <property type="match status" value="1"/>
</dbReference>
<dbReference type="Pfam" id="PF08751">
    <property type="entry name" value="TrwC"/>
    <property type="match status" value="1"/>
</dbReference>
<protein>
    <submittedName>
        <fullName evidence="3">MobF family relaxase</fullName>
    </submittedName>
</protein>
<dbReference type="SUPFAM" id="SSF52540">
    <property type="entry name" value="P-loop containing nucleoside triphosphate hydrolases"/>
    <property type="match status" value="2"/>
</dbReference>
<organism evidence="3 4">
    <name type="scientific">Dietzia maris</name>
    <dbReference type="NCBI Taxonomy" id="37915"/>
    <lineage>
        <taxon>Bacteria</taxon>
        <taxon>Bacillati</taxon>
        <taxon>Actinomycetota</taxon>
        <taxon>Actinomycetes</taxon>
        <taxon>Mycobacteriales</taxon>
        <taxon>Dietziaceae</taxon>
        <taxon>Dietzia</taxon>
    </lineage>
</organism>
<comment type="caution">
    <text evidence="3">The sequence shown here is derived from an EMBL/GenBank/DDBJ whole genome shotgun (WGS) entry which is preliminary data.</text>
</comment>
<dbReference type="Gene3D" id="2.30.30.940">
    <property type="match status" value="1"/>
</dbReference>
<accession>A0ABT8H5N6</accession>